<keyword evidence="5" id="KW-1185">Reference proteome</keyword>
<dbReference type="CDD" id="cd02650">
    <property type="entry name" value="nuc_hydro_CaPnhB"/>
    <property type="match status" value="1"/>
</dbReference>
<gene>
    <name evidence="4" type="ORF">BWR60_31910</name>
</gene>
<sequence length="313" mass="32810">MPRIILDCDVGIDDALAILWLAERPGVEIAALGSVHGNAHAAIAAANAQHVFDLVGLGHVPVAVGAAAPLAQPVSISGHVHGDDGLGGQGPKAPLRPFAAETAAEQLVRLARAEPGAFSLLATGPLTNLALALHLEPELPRLVDRVVIMGGAVTVPGNITAAAEANIFHDPEAAEAVFAAAWPVTLVGLDVTMTAWLGEAELARIETDPRPRGRFAWSILQHYVGFYHARYGIRGCALHDPAAAMLLLDPGLAEYSDWPVRVELSGDLTRGMTLADRRGVPEEQGAAERPAVRVATGIDRDRVVGGFMDGLLR</sequence>
<keyword evidence="2" id="KW-0326">Glycosidase</keyword>
<protein>
    <submittedName>
        <fullName evidence="4">Nucleoside hydrolase</fullName>
    </submittedName>
</protein>
<evidence type="ECO:0000313" key="5">
    <source>
        <dbReference type="Proteomes" id="UP000196655"/>
    </source>
</evidence>
<reference evidence="5" key="1">
    <citation type="submission" date="2017-05" db="EMBL/GenBank/DDBJ databases">
        <authorList>
            <person name="Macchi M."/>
            <person name="Festa S."/>
            <person name="Coppotelli B.M."/>
            <person name="Morelli I.S."/>
        </authorList>
    </citation>
    <scope>NUCLEOTIDE SEQUENCE [LARGE SCALE GENOMIC DNA]</scope>
    <source>
        <strain evidence="5">I</strain>
    </source>
</reference>
<dbReference type="RefSeq" id="WP_088156663.1">
    <property type="nucleotide sequence ID" value="NZ_NHON01000113.1"/>
</dbReference>
<name>A0A211Z3N3_9PROT</name>
<dbReference type="Proteomes" id="UP000196655">
    <property type="component" value="Unassembled WGS sequence"/>
</dbReference>
<dbReference type="Gene3D" id="3.90.245.10">
    <property type="entry name" value="Ribonucleoside hydrolase-like"/>
    <property type="match status" value="1"/>
</dbReference>
<dbReference type="SUPFAM" id="SSF53590">
    <property type="entry name" value="Nucleoside hydrolase"/>
    <property type="match status" value="1"/>
</dbReference>
<evidence type="ECO:0000313" key="4">
    <source>
        <dbReference type="EMBL" id="OWJ59881.1"/>
    </source>
</evidence>
<dbReference type="InterPro" id="IPR001910">
    <property type="entry name" value="Inosine/uridine_hydrolase_dom"/>
</dbReference>
<accession>A0A211Z3N3</accession>
<dbReference type="InterPro" id="IPR023186">
    <property type="entry name" value="IUNH"/>
</dbReference>
<dbReference type="OrthoDB" id="9797882at2"/>
<evidence type="ECO:0000256" key="1">
    <source>
        <dbReference type="ARBA" id="ARBA00022801"/>
    </source>
</evidence>
<dbReference type="AlphaFoldDB" id="A0A211Z3N3"/>
<feature type="domain" description="Inosine/uridine-preferring nucleoside hydrolase" evidence="3">
    <location>
        <begin position="4"/>
        <end position="303"/>
    </location>
</feature>
<dbReference type="EMBL" id="NHON01000113">
    <property type="protein sequence ID" value="OWJ59881.1"/>
    <property type="molecule type" value="Genomic_DNA"/>
</dbReference>
<proteinExistence type="predicted"/>
<evidence type="ECO:0000259" key="3">
    <source>
        <dbReference type="Pfam" id="PF01156"/>
    </source>
</evidence>
<dbReference type="InterPro" id="IPR036452">
    <property type="entry name" value="Ribo_hydro-like"/>
</dbReference>
<dbReference type="GO" id="GO:0006152">
    <property type="term" value="P:purine nucleoside catabolic process"/>
    <property type="evidence" value="ECO:0007669"/>
    <property type="project" value="TreeGrafter"/>
</dbReference>
<dbReference type="GO" id="GO:0008477">
    <property type="term" value="F:purine nucleosidase activity"/>
    <property type="evidence" value="ECO:0007669"/>
    <property type="project" value="TreeGrafter"/>
</dbReference>
<keyword evidence="1 4" id="KW-0378">Hydrolase</keyword>
<dbReference type="PANTHER" id="PTHR12304">
    <property type="entry name" value="INOSINE-URIDINE PREFERRING NUCLEOSIDE HYDROLASE"/>
    <property type="match status" value="1"/>
</dbReference>
<dbReference type="PANTHER" id="PTHR12304:SF4">
    <property type="entry name" value="URIDINE NUCLEOSIDASE"/>
    <property type="match status" value="1"/>
</dbReference>
<comment type="caution">
    <text evidence="4">The sequence shown here is derived from an EMBL/GenBank/DDBJ whole genome shotgun (WGS) entry which is preliminary data.</text>
</comment>
<evidence type="ECO:0000256" key="2">
    <source>
        <dbReference type="ARBA" id="ARBA00023295"/>
    </source>
</evidence>
<organism evidence="4 5">
    <name type="scientific">Inquilinus limosus</name>
    <dbReference type="NCBI Taxonomy" id="171674"/>
    <lineage>
        <taxon>Bacteria</taxon>
        <taxon>Pseudomonadati</taxon>
        <taxon>Pseudomonadota</taxon>
        <taxon>Alphaproteobacteria</taxon>
        <taxon>Rhodospirillales</taxon>
        <taxon>Rhodospirillaceae</taxon>
        <taxon>Inquilinus</taxon>
    </lineage>
</organism>
<dbReference type="STRING" id="1122125.GCA_000423185_00681"/>
<dbReference type="GO" id="GO:0005829">
    <property type="term" value="C:cytosol"/>
    <property type="evidence" value="ECO:0007669"/>
    <property type="project" value="TreeGrafter"/>
</dbReference>
<dbReference type="Pfam" id="PF01156">
    <property type="entry name" value="IU_nuc_hydro"/>
    <property type="match status" value="1"/>
</dbReference>